<dbReference type="PANTHER" id="PTHR35369">
    <property type="entry name" value="BLR3025 PROTEIN-RELATED"/>
    <property type="match status" value="1"/>
</dbReference>
<dbReference type="GO" id="GO:0006281">
    <property type="term" value="P:DNA repair"/>
    <property type="evidence" value="ECO:0007669"/>
    <property type="project" value="TreeGrafter"/>
</dbReference>
<dbReference type="PIRSF" id="PIRSF037290">
    <property type="entry name" value="UCP037290"/>
    <property type="match status" value="1"/>
</dbReference>
<dbReference type="GO" id="GO:0009432">
    <property type="term" value="P:SOS response"/>
    <property type="evidence" value="ECO:0007669"/>
    <property type="project" value="InterPro"/>
</dbReference>
<evidence type="ECO:0000256" key="1">
    <source>
        <dbReference type="ARBA" id="ARBA00022763"/>
    </source>
</evidence>
<keyword evidence="3" id="KW-1185">Reference proteome</keyword>
<dbReference type="InterPro" id="IPR004596">
    <property type="entry name" value="Cell_div_suppressor_SulA"/>
</dbReference>
<keyword evidence="1" id="KW-0227">DNA damage</keyword>
<reference evidence="2 3" key="1">
    <citation type="submission" date="2019-03" db="EMBL/GenBank/DDBJ databases">
        <title>Genomic Encyclopedia of Type Strains, Phase IV (KMG-IV): sequencing the most valuable type-strain genomes for metagenomic binning, comparative biology and taxonomic classification.</title>
        <authorList>
            <person name="Goeker M."/>
        </authorList>
    </citation>
    <scope>NUCLEOTIDE SEQUENCE [LARGE SCALE GENOMIC DNA]</scope>
    <source>
        <strain evidence="2 3">DSM 18577</strain>
    </source>
</reference>
<dbReference type="GO" id="GO:0051782">
    <property type="term" value="P:negative regulation of cell division"/>
    <property type="evidence" value="ECO:0007669"/>
    <property type="project" value="InterPro"/>
</dbReference>
<sequence length="212" mass="23623">MNASLTSMMDQQLVWQGKDWHPSHHPLTTTGYKKLDQQLAEHGWAAASVNEIYVSSPGQGELQLIAPALSSLSEQKRWIIWIAPPAMPNAPALRQLNIDISRILVVHPKTMNDQFWAIEQALQSGSCSVVLGWTQRLTALQLRRLKLAAKRGSSMALLFRPHQERSVSSPANNRIEVNANQQSGTFSLDLFKRDGGWPTTIAACPYQDGFHC</sequence>
<dbReference type="NCBIfam" id="NF033429">
    <property type="entry name" value="ImuA_translesion"/>
    <property type="match status" value="1"/>
</dbReference>
<dbReference type="SUPFAM" id="SSF52540">
    <property type="entry name" value="P-loop containing nucleoside triphosphate hydrolases"/>
    <property type="match status" value="1"/>
</dbReference>
<dbReference type="Gene3D" id="3.40.50.300">
    <property type="entry name" value="P-loop containing nucleotide triphosphate hydrolases"/>
    <property type="match status" value="1"/>
</dbReference>
<dbReference type="RefSeq" id="WP_131913500.1">
    <property type="nucleotide sequence ID" value="NZ_OU594967.1"/>
</dbReference>
<dbReference type="Pfam" id="PF03846">
    <property type="entry name" value="SulA"/>
    <property type="match status" value="1"/>
</dbReference>
<protein>
    <submittedName>
        <fullName evidence="2">Protein ImuA</fullName>
    </submittedName>
</protein>
<dbReference type="InterPro" id="IPR017166">
    <property type="entry name" value="UCP037290"/>
</dbReference>
<evidence type="ECO:0000313" key="2">
    <source>
        <dbReference type="EMBL" id="TCK47701.1"/>
    </source>
</evidence>
<evidence type="ECO:0000313" key="3">
    <source>
        <dbReference type="Proteomes" id="UP000295565"/>
    </source>
</evidence>
<dbReference type="InterPro" id="IPR027417">
    <property type="entry name" value="P-loop_NTPase"/>
</dbReference>
<dbReference type="Proteomes" id="UP000295565">
    <property type="component" value="Unassembled WGS sequence"/>
</dbReference>
<organism evidence="2 3">
    <name type="scientific">Celerinatantimonas diazotrophica</name>
    <dbReference type="NCBI Taxonomy" id="412034"/>
    <lineage>
        <taxon>Bacteria</taxon>
        <taxon>Pseudomonadati</taxon>
        <taxon>Pseudomonadota</taxon>
        <taxon>Gammaproteobacteria</taxon>
        <taxon>Celerinatantimonadaceae</taxon>
        <taxon>Celerinatantimonas</taxon>
    </lineage>
</organism>
<proteinExistence type="predicted"/>
<name>A0A4V2PNM9_9GAMM</name>
<accession>A0A4V2PNM9</accession>
<dbReference type="InterPro" id="IPR047610">
    <property type="entry name" value="ImuA_translesion"/>
</dbReference>
<gene>
    <name evidence="2" type="ORF">EV690_2746</name>
</gene>
<dbReference type="OrthoDB" id="9811176at2"/>
<dbReference type="EMBL" id="SMGD01000014">
    <property type="protein sequence ID" value="TCK47701.1"/>
    <property type="molecule type" value="Genomic_DNA"/>
</dbReference>
<dbReference type="AlphaFoldDB" id="A0A4V2PNM9"/>
<comment type="caution">
    <text evidence="2">The sequence shown here is derived from an EMBL/GenBank/DDBJ whole genome shotgun (WGS) entry which is preliminary data.</text>
</comment>
<dbReference type="InterPro" id="IPR050356">
    <property type="entry name" value="SulA_CellDiv_inhibitor"/>
</dbReference>
<dbReference type="PANTHER" id="PTHR35369:SF3">
    <property type="entry name" value="TRANSLESION DNA SYNTHESIS-ASSOCIATED PROTEIN IMUA"/>
    <property type="match status" value="1"/>
</dbReference>